<proteinExistence type="predicted"/>
<feature type="domain" description="HAMP" evidence="2">
    <location>
        <begin position="210"/>
        <end position="262"/>
    </location>
</feature>
<evidence type="ECO:0000259" key="2">
    <source>
        <dbReference type="PROSITE" id="PS50885"/>
    </source>
</evidence>
<protein>
    <submittedName>
        <fullName evidence="3">Methyl-accepting chemotaxis sensory transducer</fullName>
    </submittedName>
</protein>
<dbReference type="SUPFAM" id="SSF158472">
    <property type="entry name" value="HAMP domain-like"/>
    <property type="match status" value="1"/>
</dbReference>
<dbReference type="InterPro" id="IPR024478">
    <property type="entry name" value="HlyB_4HB_MCP"/>
</dbReference>
<keyword evidence="1" id="KW-1133">Transmembrane helix</keyword>
<dbReference type="Pfam" id="PF12729">
    <property type="entry name" value="4HB_MCP_1"/>
    <property type="match status" value="1"/>
</dbReference>
<dbReference type="Pfam" id="PF00672">
    <property type="entry name" value="HAMP"/>
    <property type="match status" value="1"/>
</dbReference>
<dbReference type="CDD" id="cd06225">
    <property type="entry name" value="HAMP"/>
    <property type="match status" value="1"/>
</dbReference>
<dbReference type="PROSITE" id="PS50885">
    <property type="entry name" value="HAMP"/>
    <property type="match status" value="1"/>
</dbReference>
<keyword evidence="4" id="KW-1185">Reference proteome</keyword>
<dbReference type="RefSeq" id="WP_008489241.1">
    <property type="nucleotide sequence ID" value="NZ_AMRG01000011.1"/>
</dbReference>
<dbReference type="InterPro" id="IPR003660">
    <property type="entry name" value="HAMP_dom"/>
</dbReference>
<dbReference type="AlphaFoldDB" id="K2KYS0"/>
<feature type="non-terminal residue" evidence="3">
    <location>
        <position position="302"/>
    </location>
</feature>
<dbReference type="Gene3D" id="6.10.340.10">
    <property type="match status" value="1"/>
</dbReference>
<dbReference type="GO" id="GO:0007165">
    <property type="term" value="P:signal transduction"/>
    <property type="evidence" value="ECO:0007669"/>
    <property type="project" value="InterPro"/>
</dbReference>
<dbReference type="InterPro" id="IPR047347">
    <property type="entry name" value="YvaQ-like_sensor"/>
</dbReference>
<sequence length="302" mass="33405">MKNLKLSTLLSLSYAFIGLGLLVVSYFAFTRMAVINDQSTVISDKWLPSVATVGLIDTQTAEIRALEALHIISVTANDQATVETRLKALNNNVSGSIEHYQALMTTDAEQRLMKQFIKSYQNYLSIQQDVLALSRQNQNDQARALFTGRSRNAYDLYTANLRELSELIASNARQASEYGDSIYAQSITVVSTIVVIVIALLVLIAIYITRSLTQQIQVLQKAMTRLADGDLTVQLTDLSNNEIGTLSRHFNTTVNAFSKTITEIQDSSNQLASTSEELSTVTEQSTRGIHRQTEELEQAVSA</sequence>
<dbReference type="OrthoDB" id="7054443at2"/>
<keyword evidence="1" id="KW-0472">Membrane</keyword>
<reference evidence="3 4" key="1">
    <citation type="journal article" date="2012" name="J. Bacteriol.">
        <title>Genome Sequence of Idiomarina xiamenensis Type Strain 10-D-4.</title>
        <authorList>
            <person name="Lai Q."/>
            <person name="Wang L."/>
            <person name="Wang W."/>
            <person name="Shao Z."/>
        </authorList>
    </citation>
    <scope>NUCLEOTIDE SEQUENCE [LARGE SCALE GENOMIC DNA]</scope>
    <source>
        <strain evidence="3 4">10-D-4</strain>
    </source>
</reference>
<name>K2KYS0_9GAMM</name>
<gene>
    <name evidence="3" type="ORF">A10D4_09729</name>
</gene>
<dbReference type="GO" id="GO:0016020">
    <property type="term" value="C:membrane"/>
    <property type="evidence" value="ECO:0007669"/>
    <property type="project" value="InterPro"/>
</dbReference>
<comment type="caution">
    <text evidence="3">The sequence shown here is derived from an EMBL/GenBank/DDBJ whole genome shotgun (WGS) entry which is preliminary data.</text>
</comment>
<dbReference type="PANTHER" id="PTHR32089:SF33">
    <property type="entry name" value="TOXIN COREGULATED PILUS BIOSYNTHESIS PROTEIN I"/>
    <property type="match status" value="1"/>
</dbReference>
<evidence type="ECO:0000256" key="1">
    <source>
        <dbReference type="SAM" id="Phobius"/>
    </source>
</evidence>
<evidence type="ECO:0000313" key="4">
    <source>
        <dbReference type="Proteomes" id="UP000014115"/>
    </source>
</evidence>
<dbReference type="Proteomes" id="UP000014115">
    <property type="component" value="Unassembled WGS sequence"/>
</dbReference>
<dbReference type="SMART" id="SM00304">
    <property type="entry name" value="HAMP"/>
    <property type="match status" value="1"/>
</dbReference>
<evidence type="ECO:0000313" key="3">
    <source>
        <dbReference type="EMBL" id="EKE82875.1"/>
    </source>
</evidence>
<dbReference type="PANTHER" id="PTHR32089">
    <property type="entry name" value="METHYL-ACCEPTING CHEMOTAXIS PROTEIN MCPB"/>
    <property type="match status" value="1"/>
</dbReference>
<organism evidence="3 4">
    <name type="scientific">Idiomarina xiamenensis 10-D-4</name>
    <dbReference type="NCBI Taxonomy" id="740709"/>
    <lineage>
        <taxon>Bacteria</taxon>
        <taxon>Pseudomonadati</taxon>
        <taxon>Pseudomonadota</taxon>
        <taxon>Gammaproteobacteria</taxon>
        <taxon>Alteromonadales</taxon>
        <taxon>Idiomarinaceae</taxon>
        <taxon>Idiomarina</taxon>
    </lineage>
</organism>
<feature type="transmembrane region" description="Helical" evidence="1">
    <location>
        <begin position="182"/>
        <end position="208"/>
    </location>
</feature>
<accession>K2KYS0</accession>
<keyword evidence="1" id="KW-0812">Transmembrane</keyword>
<dbReference type="STRING" id="740709.A10D4_09729"/>
<dbReference type="eggNOG" id="COG0840">
    <property type="taxonomic scope" value="Bacteria"/>
</dbReference>
<dbReference type="CDD" id="cd19411">
    <property type="entry name" value="MCP2201-like_sensor"/>
    <property type="match status" value="1"/>
</dbReference>
<feature type="transmembrane region" description="Helical" evidence="1">
    <location>
        <begin position="6"/>
        <end position="29"/>
    </location>
</feature>
<dbReference type="EMBL" id="AMRG01000011">
    <property type="protein sequence ID" value="EKE82875.1"/>
    <property type="molecule type" value="Genomic_DNA"/>
</dbReference>